<proteinExistence type="predicted"/>
<dbReference type="HOGENOM" id="CLU_140176_9_5_11"/>
<evidence type="ECO:0000313" key="1">
    <source>
        <dbReference type="EMBL" id="ACV78332.1"/>
    </source>
</evidence>
<dbReference type="Proteomes" id="UP000002218">
    <property type="component" value="Chromosome"/>
</dbReference>
<reference evidence="2" key="1">
    <citation type="submission" date="2009-09" db="EMBL/GenBank/DDBJ databases">
        <title>The complete genome of Nakamurella multipartita DSM 44233.</title>
        <authorList>
            <consortium name="US DOE Joint Genome Institute (JGI-PGF)"/>
            <person name="Lucas S."/>
            <person name="Copeland A."/>
            <person name="Lapidus A."/>
            <person name="Glavina del Rio T."/>
            <person name="Dalin E."/>
            <person name="Tice H."/>
            <person name="Bruce D."/>
            <person name="Goodwin L."/>
            <person name="Pitluck S."/>
            <person name="Kyrpides N."/>
            <person name="Mavromatis K."/>
            <person name="Ivanova N."/>
            <person name="Ovchinnikova G."/>
            <person name="Sims D."/>
            <person name="Meincke L."/>
            <person name="Brettin T."/>
            <person name="Detter J.C."/>
            <person name="Han C."/>
            <person name="Larimer F."/>
            <person name="Land M."/>
            <person name="Hauser L."/>
            <person name="Markowitz V."/>
            <person name="Cheng J.-F."/>
            <person name="Hugenholtz P."/>
            <person name="Woyke T."/>
            <person name="Wu D."/>
            <person name="Klenk H.-P."/>
            <person name="Eisen J.A."/>
        </authorList>
    </citation>
    <scope>NUCLEOTIDE SEQUENCE [LARGE SCALE GENOMIC DNA]</scope>
    <source>
        <strain evidence="2">ATCC 700099 / DSM 44233 / CIP 104796 / JCM 9543 / NBRC 105858 / Y-104</strain>
    </source>
</reference>
<keyword evidence="2" id="KW-1185">Reference proteome</keyword>
<dbReference type="InterPro" id="IPR009061">
    <property type="entry name" value="DNA-bd_dom_put_sf"/>
</dbReference>
<dbReference type="STRING" id="479431.Namu_1943"/>
<gene>
    <name evidence="1" type="ordered locus">Namu_1943</name>
</gene>
<evidence type="ECO:0000313" key="2">
    <source>
        <dbReference type="Proteomes" id="UP000002218"/>
    </source>
</evidence>
<dbReference type="SUPFAM" id="SSF46955">
    <property type="entry name" value="Putative DNA-binding domain"/>
    <property type="match status" value="1"/>
</dbReference>
<accession>C8XHC6</accession>
<dbReference type="EMBL" id="CP001737">
    <property type="protein sequence ID" value="ACV78332.1"/>
    <property type="molecule type" value="Genomic_DNA"/>
</dbReference>
<dbReference type="OrthoDB" id="3267842at2"/>
<dbReference type="AlphaFoldDB" id="C8XHC6"/>
<dbReference type="KEGG" id="nml:Namu_1943"/>
<organism evidence="1 2">
    <name type="scientific">Nakamurella multipartita (strain ATCC 700099 / DSM 44233 / CIP 104796 / JCM 9543 / NBRC 105858 / Y-104)</name>
    <name type="common">Microsphaera multipartita</name>
    <dbReference type="NCBI Taxonomy" id="479431"/>
    <lineage>
        <taxon>Bacteria</taxon>
        <taxon>Bacillati</taxon>
        <taxon>Actinomycetota</taxon>
        <taxon>Actinomycetes</taxon>
        <taxon>Nakamurellales</taxon>
        <taxon>Nakamurellaceae</taxon>
        <taxon>Nakamurella</taxon>
    </lineage>
</organism>
<name>C8XHC6_NAKMY</name>
<evidence type="ECO:0008006" key="3">
    <source>
        <dbReference type="Google" id="ProtNLM"/>
    </source>
</evidence>
<reference evidence="1 2" key="2">
    <citation type="journal article" date="2010" name="Stand. Genomic Sci.">
        <title>Complete genome sequence of Nakamurella multipartita type strain (Y-104).</title>
        <authorList>
            <person name="Tice H."/>
            <person name="Mayilraj S."/>
            <person name="Sims D."/>
            <person name="Lapidus A."/>
            <person name="Nolan M."/>
            <person name="Lucas S."/>
            <person name="Glavina Del Rio T."/>
            <person name="Copeland A."/>
            <person name="Cheng J.F."/>
            <person name="Meincke L."/>
            <person name="Bruce D."/>
            <person name="Goodwin L."/>
            <person name="Pitluck S."/>
            <person name="Ivanova N."/>
            <person name="Mavromatis K."/>
            <person name="Ovchinnikova G."/>
            <person name="Pati A."/>
            <person name="Chen A."/>
            <person name="Palaniappan K."/>
            <person name="Land M."/>
            <person name="Hauser L."/>
            <person name="Chang Y.J."/>
            <person name="Jeffries C.D."/>
            <person name="Detter J.C."/>
            <person name="Brettin T."/>
            <person name="Rohde M."/>
            <person name="Goker M."/>
            <person name="Bristow J."/>
            <person name="Eisen J.A."/>
            <person name="Markowitz V."/>
            <person name="Hugenholtz P."/>
            <person name="Kyrpides N.C."/>
            <person name="Klenk H.P."/>
            <person name="Chen F."/>
        </authorList>
    </citation>
    <scope>NUCLEOTIDE SEQUENCE [LARGE SCALE GENOMIC DNA]</scope>
    <source>
        <strain evidence="2">ATCC 700099 / DSM 44233 / CIP 104796 / JCM 9543 / NBRC 105858 / Y-104</strain>
    </source>
</reference>
<sequence length="65" mass="7099">METGETLLTTRDLAQRWQVNAGSLANDRSAGRGVPYVKIGGAVRYRLRDVEVFEASCRVATLDAS</sequence>
<dbReference type="InParanoid" id="C8XHC6"/>
<protein>
    <recommendedName>
        <fullName evidence="3">Helix-turn-helix domain-containing protein</fullName>
    </recommendedName>
</protein>